<gene>
    <name evidence="1" type="ORF">L1987_79624</name>
</gene>
<dbReference type="Proteomes" id="UP001056120">
    <property type="component" value="Linkage Group LG27"/>
</dbReference>
<comment type="caution">
    <text evidence="1">The sequence shown here is derived from an EMBL/GenBank/DDBJ whole genome shotgun (WGS) entry which is preliminary data.</text>
</comment>
<sequence length="99" mass="11501">MARHTKVIVVQRLYDAFKIGFANCGRGVVRIQRPKDILNSLFRVITGMVGHLELLIPMVALSPCSRFRLLKDFGSCRKKRLETTKNNYLLQLGRRRIWT</sequence>
<evidence type="ECO:0000313" key="1">
    <source>
        <dbReference type="EMBL" id="KAI3685955.1"/>
    </source>
</evidence>
<accession>A0ACB8YKF1</accession>
<reference evidence="1 2" key="2">
    <citation type="journal article" date="2022" name="Mol. Ecol. Resour.">
        <title>The genomes of chicory, endive, great burdock and yacon provide insights into Asteraceae paleo-polyploidization history and plant inulin production.</title>
        <authorList>
            <person name="Fan W."/>
            <person name="Wang S."/>
            <person name="Wang H."/>
            <person name="Wang A."/>
            <person name="Jiang F."/>
            <person name="Liu H."/>
            <person name="Zhao H."/>
            <person name="Xu D."/>
            <person name="Zhang Y."/>
        </authorList>
    </citation>
    <scope>NUCLEOTIDE SEQUENCE [LARGE SCALE GENOMIC DNA]</scope>
    <source>
        <strain evidence="2">cv. Yunnan</strain>
        <tissue evidence="1">Leaves</tissue>
    </source>
</reference>
<protein>
    <submittedName>
        <fullName evidence="1">Uncharacterized protein</fullName>
    </submittedName>
</protein>
<organism evidence="1 2">
    <name type="scientific">Smallanthus sonchifolius</name>
    <dbReference type="NCBI Taxonomy" id="185202"/>
    <lineage>
        <taxon>Eukaryota</taxon>
        <taxon>Viridiplantae</taxon>
        <taxon>Streptophyta</taxon>
        <taxon>Embryophyta</taxon>
        <taxon>Tracheophyta</taxon>
        <taxon>Spermatophyta</taxon>
        <taxon>Magnoliopsida</taxon>
        <taxon>eudicotyledons</taxon>
        <taxon>Gunneridae</taxon>
        <taxon>Pentapetalae</taxon>
        <taxon>asterids</taxon>
        <taxon>campanulids</taxon>
        <taxon>Asterales</taxon>
        <taxon>Asteraceae</taxon>
        <taxon>Asteroideae</taxon>
        <taxon>Heliantheae alliance</taxon>
        <taxon>Millerieae</taxon>
        <taxon>Smallanthus</taxon>
    </lineage>
</organism>
<name>A0ACB8YKF1_9ASTR</name>
<keyword evidence="2" id="KW-1185">Reference proteome</keyword>
<dbReference type="EMBL" id="CM042044">
    <property type="protein sequence ID" value="KAI3685955.1"/>
    <property type="molecule type" value="Genomic_DNA"/>
</dbReference>
<proteinExistence type="predicted"/>
<evidence type="ECO:0000313" key="2">
    <source>
        <dbReference type="Proteomes" id="UP001056120"/>
    </source>
</evidence>
<reference evidence="2" key="1">
    <citation type="journal article" date="2022" name="Mol. Ecol. Resour.">
        <title>The genomes of chicory, endive, great burdock and yacon provide insights into Asteraceae palaeo-polyploidization history and plant inulin production.</title>
        <authorList>
            <person name="Fan W."/>
            <person name="Wang S."/>
            <person name="Wang H."/>
            <person name="Wang A."/>
            <person name="Jiang F."/>
            <person name="Liu H."/>
            <person name="Zhao H."/>
            <person name="Xu D."/>
            <person name="Zhang Y."/>
        </authorList>
    </citation>
    <scope>NUCLEOTIDE SEQUENCE [LARGE SCALE GENOMIC DNA]</scope>
    <source>
        <strain evidence="2">cv. Yunnan</strain>
    </source>
</reference>